<feature type="region of interest" description="Disordered" evidence="1">
    <location>
        <begin position="1"/>
        <end position="56"/>
    </location>
</feature>
<protein>
    <recommendedName>
        <fullName evidence="3">DUF2510 domain-containing protein</fullName>
    </recommendedName>
</protein>
<organism evidence="4 5">
    <name type="scientific">Pseudolysinimonas kribbensis</name>
    <dbReference type="NCBI Taxonomy" id="433641"/>
    <lineage>
        <taxon>Bacteria</taxon>
        <taxon>Bacillati</taxon>
        <taxon>Actinomycetota</taxon>
        <taxon>Actinomycetes</taxon>
        <taxon>Micrococcales</taxon>
        <taxon>Microbacteriaceae</taxon>
        <taxon>Pseudolysinimonas</taxon>
    </lineage>
</organism>
<feature type="transmembrane region" description="Helical" evidence="2">
    <location>
        <begin position="113"/>
        <end position="140"/>
    </location>
</feature>
<keyword evidence="2" id="KW-1133">Transmembrane helix</keyword>
<feature type="compositionally biased region" description="Pro residues" evidence="1">
    <location>
        <begin position="37"/>
        <end position="47"/>
    </location>
</feature>
<comment type="caution">
    <text evidence="4">The sequence shown here is derived from an EMBL/GenBank/DDBJ whole genome shotgun (WGS) entry which is preliminary data.</text>
</comment>
<feature type="transmembrane region" description="Helical" evidence="2">
    <location>
        <begin position="161"/>
        <end position="190"/>
    </location>
</feature>
<keyword evidence="2" id="KW-0472">Membrane</keyword>
<name>A0ABQ6K1W3_9MICO</name>
<evidence type="ECO:0000256" key="1">
    <source>
        <dbReference type="SAM" id="MobiDB-lite"/>
    </source>
</evidence>
<dbReference type="InterPro" id="IPR018929">
    <property type="entry name" value="DUF2510"/>
</dbReference>
<gene>
    <name evidence="4" type="ORF">GCM10025881_07460</name>
</gene>
<evidence type="ECO:0000259" key="3">
    <source>
        <dbReference type="Pfam" id="PF10708"/>
    </source>
</evidence>
<proteinExistence type="predicted"/>
<evidence type="ECO:0000256" key="2">
    <source>
        <dbReference type="SAM" id="Phobius"/>
    </source>
</evidence>
<dbReference type="Proteomes" id="UP001157034">
    <property type="component" value="Unassembled WGS sequence"/>
</dbReference>
<sequence length="203" mass="20419">MTDSSQPVAGWYPDPENAAAERWWDGTGWTDHRRPSTVPPVAPPAPAADPNAFAAPGASLAGTAPVPTQSATVSPYASPAAAGYGAQGDGASGYAAPGYAAPAYTPAQPANTLAVVGLVVALGGLLFSFGGLTSLAGGIISTVALARASKMRRQGLPGHRWGMALAGTICGYALFVVIVALFIVGISFLVNNPEFGSYDSTLS</sequence>
<keyword evidence="5" id="KW-1185">Reference proteome</keyword>
<keyword evidence="2" id="KW-0812">Transmembrane</keyword>
<evidence type="ECO:0000313" key="5">
    <source>
        <dbReference type="Proteomes" id="UP001157034"/>
    </source>
</evidence>
<dbReference type="RefSeq" id="WP_284252925.1">
    <property type="nucleotide sequence ID" value="NZ_BAAAQO010000003.1"/>
</dbReference>
<dbReference type="Pfam" id="PF10708">
    <property type="entry name" value="DUF2510"/>
    <property type="match status" value="1"/>
</dbReference>
<accession>A0ABQ6K1W3</accession>
<dbReference type="EMBL" id="BSVB01000001">
    <property type="protein sequence ID" value="GMA93922.1"/>
    <property type="molecule type" value="Genomic_DNA"/>
</dbReference>
<evidence type="ECO:0000313" key="4">
    <source>
        <dbReference type="EMBL" id="GMA93922.1"/>
    </source>
</evidence>
<reference evidence="5" key="1">
    <citation type="journal article" date="2019" name="Int. J. Syst. Evol. Microbiol.">
        <title>The Global Catalogue of Microorganisms (GCM) 10K type strain sequencing project: providing services to taxonomists for standard genome sequencing and annotation.</title>
        <authorList>
            <consortium name="The Broad Institute Genomics Platform"/>
            <consortium name="The Broad Institute Genome Sequencing Center for Infectious Disease"/>
            <person name="Wu L."/>
            <person name="Ma J."/>
        </authorList>
    </citation>
    <scope>NUCLEOTIDE SEQUENCE [LARGE SCALE GENOMIC DNA]</scope>
    <source>
        <strain evidence="5">NBRC 108894</strain>
    </source>
</reference>
<feature type="domain" description="DUF2510" evidence="3">
    <location>
        <begin position="9"/>
        <end position="41"/>
    </location>
</feature>